<accession>A0A450S4W5</accession>
<protein>
    <submittedName>
        <fullName evidence="1">Uncharacterized protein</fullName>
    </submittedName>
</protein>
<sequence>MAVDRIFQDHASGIEKGLLRQLERYTVFVTVGAILFRIPVEGCFKK</sequence>
<evidence type="ECO:0000313" key="1">
    <source>
        <dbReference type="EMBL" id="VFJ46905.1"/>
    </source>
</evidence>
<dbReference type="EMBL" id="CAADEW010000021">
    <property type="protein sequence ID" value="VFJ48873.1"/>
    <property type="molecule type" value="Genomic_DNA"/>
</dbReference>
<dbReference type="EMBL" id="CAADFD010000001">
    <property type="protein sequence ID" value="VFJ46905.1"/>
    <property type="molecule type" value="Genomic_DNA"/>
</dbReference>
<evidence type="ECO:0000313" key="2">
    <source>
        <dbReference type="EMBL" id="VFJ48873.1"/>
    </source>
</evidence>
<gene>
    <name evidence="2" type="ORF">BECKFW1821A_GA0114235_10212</name>
    <name evidence="1" type="ORF">BECKFW1821B_GA0114236_100190</name>
</gene>
<name>A0A450S4W5_9GAMM</name>
<dbReference type="AlphaFoldDB" id="A0A450S4W5"/>
<organism evidence="1">
    <name type="scientific">Candidatus Kentrum sp. FW</name>
    <dbReference type="NCBI Taxonomy" id="2126338"/>
    <lineage>
        <taxon>Bacteria</taxon>
        <taxon>Pseudomonadati</taxon>
        <taxon>Pseudomonadota</taxon>
        <taxon>Gammaproteobacteria</taxon>
        <taxon>Candidatus Kentrum</taxon>
    </lineage>
</organism>
<proteinExistence type="predicted"/>
<reference evidence="1" key="1">
    <citation type="submission" date="2019-02" db="EMBL/GenBank/DDBJ databases">
        <authorList>
            <person name="Gruber-Vodicka R. H."/>
            <person name="Seah K. B. B."/>
        </authorList>
    </citation>
    <scope>NUCLEOTIDE SEQUENCE</scope>
    <source>
        <strain evidence="1">BECK_BZ106</strain>
        <strain evidence="2">BECK_BZ15</strain>
    </source>
</reference>